<feature type="chain" id="PRO_5038864921" description="Lipoprotein" evidence="2">
    <location>
        <begin position="22"/>
        <end position="177"/>
    </location>
</feature>
<proteinExistence type="predicted"/>
<feature type="region of interest" description="Disordered" evidence="1">
    <location>
        <begin position="24"/>
        <end position="101"/>
    </location>
</feature>
<evidence type="ECO:0000313" key="4">
    <source>
        <dbReference type="Proteomes" id="UP000678228"/>
    </source>
</evidence>
<evidence type="ECO:0008006" key="5">
    <source>
        <dbReference type="Google" id="ProtNLM"/>
    </source>
</evidence>
<gene>
    <name evidence="3" type="ORF">J7W16_11725</name>
</gene>
<accession>A0A940WWI6</accession>
<dbReference type="RefSeq" id="WP_210597491.1">
    <property type="nucleotide sequence ID" value="NZ_JAGKSQ010000004.1"/>
</dbReference>
<protein>
    <recommendedName>
        <fullName evidence="5">Lipoprotein</fullName>
    </recommendedName>
</protein>
<dbReference type="Proteomes" id="UP000678228">
    <property type="component" value="Unassembled WGS sequence"/>
</dbReference>
<keyword evidence="4" id="KW-1185">Reference proteome</keyword>
<reference evidence="3" key="1">
    <citation type="submission" date="2021-03" db="EMBL/GenBank/DDBJ databases">
        <title>Bacillus suaedae sp. nov., isolated from Suaeda aralocaspica.</title>
        <authorList>
            <person name="Lei R.F.R."/>
        </authorList>
    </citation>
    <scope>NUCLEOTIDE SEQUENCE</scope>
    <source>
        <strain evidence="3">YZJH907-2</strain>
    </source>
</reference>
<organism evidence="3 4">
    <name type="scientific">Halalkalibacter suaedae</name>
    <dbReference type="NCBI Taxonomy" id="2822140"/>
    <lineage>
        <taxon>Bacteria</taxon>
        <taxon>Bacillati</taxon>
        <taxon>Bacillota</taxon>
        <taxon>Bacilli</taxon>
        <taxon>Bacillales</taxon>
        <taxon>Bacillaceae</taxon>
        <taxon>Halalkalibacter</taxon>
    </lineage>
</organism>
<evidence type="ECO:0000256" key="2">
    <source>
        <dbReference type="SAM" id="SignalP"/>
    </source>
</evidence>
<evidence type="ECO:0000256" key="1">
    <source>
        <dbReference type="SAM" id="MobiDB-lite"/>
    </source>
</evidence>
<dbReference type="PROSITE" id="PS51257">
    <property type="entry name" value="PROKAR_LIPOPROTEIN"/>
    <property type="match status" value="1"/>
</dbReference>
<feature type="compositionally biased region" description="Acidic residues" evidence="1">
    <location>
        <begin position="33"/>
        <end position="69"/>
    </location>
</feature>
<dbReference type="AlphaFoldDB" id="A0A940WWI6"/>
<comment type="caution">
    <text evidence="3">The sequence shown here is derived from an EMBL/GenBank/DDBJ whole genome shotgun (WGS) entry which is preliminary data.</text>
</comment>
<feature type="compositionally biased region" description="Low complexity" evidence="1">
    <location>
        <begin position="70"/>
        <end position="82"/>
    </location>
</feature>
<evidence type="ECO:0000313" key="3">
    <source>
        <dbReference type="EMBL" id="MBP3951802.1"/>
    </source>
</evidence>
<dbReference type="EMBL" id="JAGKSQ010000004">
    <property type="protein sequence ID" value="MBP3951802.1"/>
    <property type="molecule type" value="Genomic_DNA"/>
</dbReference>
<name>A0A940WWI6_9BACI</name>
<keyword evidence="2" id="KW-0732">Signal</keyword>
<sequence>MLKLKLITMLLVVSVILFMTACNETSTNNSSGTEEDTETTQEGENDTNVVVEEEEPSNEQETDNEETAEENNTNNNDQNTNNPDVIDEGADSLTDSEQVDEESIKISSGEDAIALLKKELDLEDNDDILFDDTGGILQEDETGSYYQIILISKSMKAAGGSGTVGVYRVYQDGHYEE</sequence>
<feature type="signal peptide" evidence="2">
    <location>
        <begin position="1"/>
        <end position="21"/>
    </location>
</feature>